<evidence type="ECO:0000259" key="5">
    <source>
        <dbReference type="Pfam" id="PF04542"/>
    </source>
</evidence>
<dbReference type="Gene3D" id="1.10.1740.10">
    <property type="match status" value="1"/>
</dbReference>
<accession>A0A3N1CUG2</accession>
<dbReference type="InterPro" id="IPR013325">
    <property type="entry name" value="RNA_pol_sigma_r2"/>
</dbReference>
<feature type="domain" description="RNA polymerase sigma factor 70 region 4 type 2" evidence="6">
    <location>
        <begin position="120"/>
        <end position="172"/>
    </location>
</feature>
<dbReference type="GO" id="GO:0006352">
    <property type="term" value="P:DNA-templated transcription initiation"/>
    <property type="evidence" value="ECO:0007669"/>
    <property type="project" value="InterPro"/>
</dbReference>
<organism evidence="7 8">
    <name type="scientific">Actinocorallia herbida</name>
    <dbReference type="NCBI Taxonomy" id="58109"/>
    <lineage>
        <taxon>Bacteria</taxon>
        <taxon>Bacillati</taxon>
        <taxon>Actinomycetota</taxon>
        <taxon>Actinomycetes</taxon>
        <taxon>Streptosporangiales</taxon>
        <taxon>Thermomonosporaceae</taxon>
        <taxon>Actinocorallia</taxon>
    </lineage>
</organism>
<dbReference type="PANTHER" id="PTHR43133:SF62">
    <property type="entry name" value="RNA POLYMERASE SIGMA FACTOR SIGZ"/>
    <property type="match status" value="1"/>
</dbReference>
<dbReference type="RefSeq" id="WP_123663972.1">
    <property type="nucleotide sequence ID" value="NZ_RJKE01000001.1"/>
</dbReference>
<dbReference type="Pfam" id="PF08281">
    <property type="entry name" value="Sigma70_r4_2"/>
    <property type="match status" value="1"/>
</dbReference>
<gene>
    <name evidence="7" type="ORF">EDD29_1860</name>
</gene>
<proteinExistence type="inferred from homology"/>
<keyword evidence="3" id="KW-0731">Sigma factor</keyword>
<dbReference type="EMBL" id="RJKE01000001">
    <property type="protein sequence ID" value="ROO84338.1"/>
    <property type="molecule type" value="Genomic_DNA"/>
</dbReference>
<name>A0A3N1CUG2_9ACTN</name>
<protein>
    <submittedName>
        <fullName evidence="7">RNA polymerase ECF family sigma subunit</fullName>
    </submittedName>
</protein>
<dbReference type="InterPro" id="IPR013249">
    <property type="entry name" value="RNA_pol_sigma70_r4_t2"/>
</dbReference>
<evidence type="ECO:0000256" key="1">
    <source>
        <dbReference type="ARBA" id="ARBA00010641"/>
    </source>
</evidence>
<feature type="domain" description="RNA polymerase sigma-70 region 2" evidence="5">
    <location>
        <begin position="30"/>
        <end position="95"/>
    </location>
</feature>
<keyword evidence="2" id="KW-0805">Transcription regulation</keyword>
<dbReference type="InterPro" id="IPR013324">
    <property type="entry name" value="RNA_pol_sigma_r3/r4-like"/>
</dbReference>
<evidence type="ECO:0000313" key="7">
    <source>
        <dbReference type="EMBL" id="ROO84338.1"/>
    </source>
</evidence>
<evidence type="ECO:0000313" key="8">
    <source>
        <dbReference type="Proteomes" id="UP000272400"/>
    </source>
</evidence>
<evidence type="ECO:0000259" key="6">
    <source>
        <dbReference type="Pfam" id="PF08281"/>
    </source>
</evidence>
<dbReference type="InterPro" id="IPR039425">
    <property type="entry name" value="RNA_pol_sigma-70-like"/>
</dbReference>
<dbReference type="Gene3D" id="1.10.10.10">
    <property type="entry name" value="Winged helix-like DNA-binding domain superfamily/Winged helix DNA-binding domain"/>
    <property type="match status" value="1"/>
</dbReference>
<dbReference type="CDD" id="cd06171">
    <property type="entry name" value="Sigma70_r4"/>
    <property type="match status" value="1"/>
</dbReference>
<evidence type="ECO:0000256" key="2">
    <source>
        <dbReference type="ARBA" id="ARBA00023015"/>
    </source>
</evidence>
<evidence type="ECO:0000256" key="4">
    <source>
        <dbReference type="ARBA" id="ARBA00023163"/>
    </source>
</evidence>
<dbReference type="NCBIfam" id="TIGR02937">
    <property type="entry name" value="sigma70-ECF"/>
    <property type="match status" value="1"/>
</dbReference>
<reference evidence="7 8" key="1">
    <citation type="submission" date="2018-11" db="EMBL/GenBank/DDBJ databases">
        <title>Sequencing the genomes of 1000 actinobacteria strains.</title>
        <authorList>
            <person name="Klenk H.-P."/>
        </authorList>
    </citation>
    <scope>NUCLEOTIDE SEQUENCE [LARGE SCALE GENOMIC DNA]</scope>
    <source>
        <strain evidence="7 8">DSM 44254</strain>
    </source>
</reference>
<dbReference type="GO" id="GO:0003677">
    <property type="term" value="F:DNA binding"/>
    <property type="evidence" value="ECO:0007669"/>
    <property type="project" value="InterPro"/>
</dbReference>
<evidence type="ECO:0000256" key="3">
    <source>
        <dbReference type="ARBA" id="ARBA00023082"/>
    </source>
</evidence>
<dbReference type="SUPFAM" id="SSF88946">
    <property type="entry name" value="Sigma2 domain of RNA polymerase sigma factors"/>
    <property type="match status" value="1"/>
</dbReference>
<comment type="similarity">
    <text evidence="1">Belongs to the sigma-70 factor family. ECF subfamily.</text>
</comment>
<dbReference type="PANTHER" id="PTHR43133">
    <property type="entry name" value="RNA POLYMERASE ECF-TYPE SIGMA FACTO"/>
    <property type="match status" value="1"/>
</dbReference>
<keyword evidence="4" id="KW-0804">Transcription</keyword>
<dbReference type="OrthoDB" id="9803203at2"/>
<dbReference type="AlphaFoldDB" id="A0A3N1CUG2"/>
<dbReference type="InterPro" id="IPR007627">
    <property type="entry name" value="RNA_pol_sigma70_r2"/>
</dbReference>
<sequence length="176" mass="19403">MTTTFQELDGLTGLGARITRGDEAALAEAYERLAPAIRGYVRGTVPQGSVDDVIQLVFLEVWRCRERFDPARSLEAWVLAIARRRAIDVLRRESRHSGRAVPYTAAAGSWDNTASVGTAQDVRAALARLPEVQREAIALACFGRLTQREIADRLHVPLGTVKARTARGLRRLGELL</sequence>
<dbReference type="Pfam" id="PF04542">
    <property type="entry name" value="Sigma70_r2"/>
    <property type="match status" value="1"/>
</dbReference>
<dbReference type="InterPro" id="IPR014284">
    <property type="entry name" value="RNA_pol_sigma-70_dom"/>
</dbReference>
<dbReference type="InterPro" id="IPR036388">
    <property type="entry name" value="WH-like_DNA-bd_sf"/>
</dbReference>
<comment type="caution">
    <text evidence="7">The sequence shown here is derived from an EMBL/GenBank/DDBJ whole genome shotgun (WGS) entry which is preliminary data.</text>
</comment>
<dbReference type="Proteomes" id="UP000272400">
    <property type="component" value="Unassembled WGS sequence"/>
</dbReference>
<dbReference type="SUPFAM" id="SSF88659">
    <property type="entry name" value="Sigma3 and sigma4 domains of RNA polymerase sigma factors"/>
    <property type="match status" value="1"/>
</dbReference>
<keyword evidence="8" id="KW-1185">Reference proteome</keyword>
<dbReference type="GO" id="GO:0016987">
    <property type="term" value="F:sigma factor activity"/>
    <property type="evidence" value="ECO:0007669"/>
    <property type="project" value="UniProtKB-KW"/>
</dbReference>